<accession>A0A0G1RL93</accession>
<comment type="caution">
    <text evidence="2">The sequence shown here is derived from an EMBL/GenBank/DDBJ whole genome shotgun (WGS) entry which is preliminary data.</text>
</comment>
<proteinExistence type="predicted"/>
<keyword evidence="1" id="KW-0472">Membrane</keyword>
<evidence type="ECO:0000313" key="3">
    <source>
        <dbReference type="Proteomes" id="UP000034705"/>
    </source>
</evidence>
<dbReference type="AlphaFoldDB" id="A0A0G1RL93"/>
<organism evidence="2 3">
    <name type="scientific">Candidatus Uhrbacteria bacterium GW2011_GWF2_46_218</name>
    <dbReference type="NCBI Taxonomy" id="1619001"/>
    <lineage>
        <taxon>Bacteria</taxon>
        <taxon>Candidatus Uhriibacteriota</taxon>
    </lineage>
</organism>
<keyword evidence="1" id="KW-0812">Transmembrane</keyword>
<dbReference type="Proteomes" id="UP000034705">
    <property type="component" value="Unassembled WGS sequence"/>
</dbReference>
<evidence type="ECO:0000256" key="1">
    <source>
        <dbReference type="SAM" id="Phobius"/>
    </source>
</evidence>
<reference evidence="2 3" key="1">
    <citation type="journal article" date="2015" name="Nature">
        <title>rRNA introns, odd ribosomes, and small enigmatic genomes across a large radiation of phyla.</title>
        <authorList>
            <person name="Brown C.T."/>
            <person name="Hug L.A."/>
            <person name="Thomas B.C."/>
            <person name="Sharon I."/>
            <person name="Castelle C.J."/>
            <person name="Singh A."/>
            <person name="Wilkins M.J."/>
            <person name="Williams K.H."/>
            <person name="Banfield J.F."/>
        </authorList>
    </citation>
    <scope>NUCLEOTIDE SEQUENCE [LARGE SCALE GENOMIC DNA]</scope>
</reference>
<evidence type="ECO:0000313" key="2">
    <source>
        <dbReference type="EMBL" id="KKU30743.1"/>
    </source>
</evidence>
<name>A0A0G1RL93_9BACT</name>
<sequence>MEENTMPVDKGQDKMMISKVLSSPLAFPLISAIFAKNTFVCLFQGSLIHMKKS</sequence>
<dbReference type="EMBL" id="LCMG01000036">
    <property type="protein sequence ID" value="KKU30743.1"/>
    <property type="molecule type" value="Genomic_DNA"/>
</dbReference>
<feature type="transmembrane region" description="Helical" evidence="1">
    <location>
        <begin position="25"/>
        <end position="48"/>
    </location>
</feature>
<keyword evidence="1" id="KW-1133">Transmembrane helix</keyword>
<protein>
    <submittedName>
        <fullName evidence="2">Uncharacterized protein</fullName>
    </submittedName>
</protein>
<gene>
    <name evidence="2" type="ORF">UX45_C0036G0001</name>
</gene>